<evidence type="ECO:0000259" key="2">
    <source>
        <dbReference type="Pfam" id="PF07713"/>
    </source>
</evidence>
<feature type="region of interest" description="Disordered" evidence="1">
    <location>
        <begin position="760"/>
        <end position="876"/>
    </location>
</feature>
<feature type="domain" description="G patch" evidence="2">
    <location>
        <begin position="31"/>
        <end position="114"/>
    </location>
</feature>
<dbReference type="PANTHER" id="PTHR13384:SF19">
    <property type="entry name" value="G PATCH DOMAIN-CONTAINING PROTEIN 1"/>
    <property type="match status" value="1"/>
</dbReference>
<feature type="region of interest" description="Disordered" evidence="1">
    <location>
        <begin position="625"/>
        <end position="736"/>
    </location>
</feature>
<feature type="compositionally biased region" description="Polar residues" evidence="1">
    <location>
        <begin position="437"/>
        <end position="456"/>
    </location>
</feature>
<dbReference type="PANTHER" id="PTHR13384">
    <property type="entry name" value="G PATCH DOMAIN-CONTAINING PROTEIN 1"/>
    <property type="match status" value="1"/>
</dbReference>
<dbReference type="AlphaFoldDB" id="A0AAD9PA74"/>
<dbReference type="GO" id="GO:0003723">
    <property type="term" value="F:RNA binding"/>
    <property type="evidence" value="ECO:0007669"/>
    <property type="project" value="TreeGrafter"/>
</dbReference>
<accession>A0AAD9PA74</accession>
<feature type="region of interest" description="Disordered" evidence="1">
    <location>
        <begin position="1"/>
        <end position="21"/>
    </location>
</feature>
<feature type="region of interest" description="Disordered" evidence="1">
    <location>
        <begin position="437"/>
        <end position="487"/>
    </location>
</feature>
<protein>
    <recommendedName>
        <fullName evidence="2">G patch domain-containing protein</fullName>
    </recommendedName>
</protein>
<dbReference type="GO" id="GO:0006397">
    <property type="term" value="P:mRNA processing"/>
    <property type="evidence" value="ECO:0007669"/>
    <property type="project" value="InterPro"/>
</dbReference>
<dbReference type="Proteomes" id="UP001209878">
    <property type="component" value="Unassembled WGS sequence"/>
</dbReference>
<dbReference type="InterPro" id="IPR011666">
    <property type="entry name" value="DUF1604"/>
</dbReference>
<dbReference type="Pfam" id="PF26093">
    <property type="entry name" value="HTH_TGH"/>
    <property type="match status" value="1"/>
</dbReference>
<organism evidence="3 4">
    <name type="scientific">Ridgeia piscesae</name>
    <name type="common">Tubeworm</name>
    <dbReference type="NCBI Taxonomy" id="27915"/>
    <lineage>
        <taxon>Eukaryota</taxon>
        <taxon>Metazoa</taxon>
        <taxon>Spiralia</taxon>
        <taxon>Lophotrochozoa</taxon>
        <taxon>Annelida</taxon>
        <taxon>Polychaeta</taxon>
        <taxon>Sedentaria</taxon>
        <taxon>Canalipalpata</taxon>
        <taxon>Sabellida</taxon>
        <taxon>Siboglinidae</taxon>
        <taxon>Ridgeia</taxon>
    </lineage>
</organism>
<dbReference type="Pfam" id="PF07713">
    <property type="entry name" value="DUF1604"/>
    <property type="match status" value="1"/>
</dbReference>
<feature type="region of interest" description="Disordered" evidence="1">
    <location>
        <begin position="158"/>
        <end position="178"/>
    </location>
</feature>
<comment type="caution">
    <text evidence="3">The sequence shown here is derived from an EMBL/GenBank/DDBJ whole genome shotgun (WGS) entry which is preliminary data.</text>
</comment>
<feature type="compositionally biased region" description="Low complexity" evidence="1">
    <location>
        <begin position="465"/>
        <end position="478"/>
    </location>
</feature>
<gene>
    <name evidence="3" type="ORF">NP493_65g05032</name>
</gene>
<feature type="compositionally biased region" description="Low complexity" evidence="1">
    <location>
        <begin position="634"/>
        <end position="644"/>
    </location>
</feature>
<dbReference type="EMBL" id="JAODUO010000065">
    <property type="protein sequence ID" value="KAK2190905.1"/>
    <property type="molecule type" value="Genomic_DNA"/>
</dbReference>
<dbReference type="GO" id="GO:0005634">
    <property type="term" value="C:nucleus"/>
    <property type="evidence" value="ECO:0007669"/>
    <property type="project" value="TreeGrafter"/>
</dbReference>
<feature type="compositionally biased region" description="Acidic residues" evidence="1">
    <location>
        <begin position="849"/>
        <end position="861"/>
    </location>
</feature>
<keyword evidence="4" id="KW-1185">Reference proteome</keyword>
<evidence type="ECO:0000313" key="3">
    <source>
        <dbReference type="EMBL" id="KAK2190905.1"/>
    </source>
</evidence>
<feature type="compositionally biased region" description="Polar residues" evidence="1">
    <location>
        <begin position="653"/>
        <end position="671"/>
    </location>
</feature>
<sequence length="876" mass="95518">MDEEEDEDTFVTIGTPLEPYEEDEVIKKPTRVQDQTAHDSKGRRRFHGAFTGGFSAGFFNTVGSEQGWVPSTFVSSRSKKSDTSVSQRPENYMDDEDLGEHGIAPRKVAPTEDFASALKKRHIGEIVGDGIIPGASPLGDIIVPAKYVQMSSWCSTAEKTGMEGGSGGRAEGEEKGKTETETVCYCPTFSPLEEESAQKVYGCSLPPENVDEEESEEDEYAEGITFAPKDVNPICFTPKDNLHGIGYHGIDPKTALFGSSGHVSLFEPATVSSGRKKGITGQAFGIGAFEEEDDDIYTVDRLSNYDRELGGPEKDRLHGWTAPKHKGDSMQLAIGNMSAVLKNFKLSSIKCQPKKIYPAPQLPRDFRPYHTPSTAPGATRAAYIPPPVRQTLDANVRGLMLGEVPRMRPTGSVFDVLATQKMEPPKLPQTQISFTLGSSPAQVKTETPNITGQSPVSRPHQPLDTASPANTPSSSTSAGFQPFARTPEKQARYDTFLELRKQGKADTYEEYARKSLTEWESRQEAAEFVRAAQLYRPLSGSMATRFTKARFDDTVSSAELPEPDKGEVSAQQKAAEMKLFGKLTRETTKWRPDKLLCKRLNVPNPYPDEAAEVRKTKREKFSIFNFLSSPPQPESTTPEPGQETVARAAIEPPSNNRTETTNTASVKTESVQADPAVSAGESKTQPSDGTRPPMDLFKAIFGDSSNSDSSDSEMEPDIALPTPVPTDAVVPPLPDAVGVAEPLAPTAASMTETSNGTIAIEAVAQRLEPSVDSTGVTTPDNDEKASLPFGPALPPPPATQGTAQSRVKTSRKHTHKDKKHKHKSHKKKKSRHKKHKKQQKKHRTKLDTDSDSDAEDSDDSVPTDTQLLKQIAEFAS</sequence>
<name>A0AAD9PA74_RIDPI</name>
<evidence type="ECO:0000256" key="1">
    <source>
        <dbReference type="SAM" id="MobiDB-lite"/>
    </source>
</evidence>
<proteinExistence type="predicted"/>
<feature type="compositionally biased region" description="Basic residues" evidence="1">
    <location>
        <begin position="808"/>
        <end position="844"/>
    </location>
</feature>
<reference evidence="3" key="1">
    <citation type="journal article" date="2023" name="Mol. Biol. Evol.">
        <title>Third-Generation Sequencing Reveals the Adaptive Role of the Epigenome in Three Deep-Sea Polychaetes.</title>
        <authorList>
            <person name="Perez M."/>
            <person name="Aroh O."/>
            <person name="Sun Y."/>
            <person name="Lan Y."/>
            <person name="Juniper S.K."/>
            <person name="Young C.R."/>
            <person name="Angers B."/>
            <person name="Qian P.Y."/>
        </authorList>
    </citation>
    <scope>NUCLEOTIDE SEQUENCE</scope>
    <source>
        <strain evidence="3">R07B-5</strain>
    </source>
</reference>
<feature type="region of interest" description="Disordered" evidence="1">
    <location>
        <begin position="71"/>
        <end position="98"/>
    </location>
</feature>
<evidence type="ECO:0000313" key="4">
    <source>
        <dbReference type="Proteomes" id="UP001209878"/>
    </source>
</evidence>